<gene>
    <name evidence="7" type="ORF">SAMN04488505_108188</name>
</gene>
<dbReference type="InterPro" id="IPR013324">
    <property type="entry name" value="RNA_pol_sigma_r3/r4-like"/>
</dbReference>
<dbReference type="InterPro" id="IPR014327">
    <property type="entry name" value="RNA_pol_sigma70_bacteroid"/>
</dbReference>
<evidence type="ECO:0000313" key="8">
    <source>
        <dbReference type="Proteomes" id="UP000198984"/>
    </source>
</evidence>
<dbReference type="EMBL" id="FOBB01000008">
    <property type="protein sequence ID" value="SEN14525.1"/>
    <property type="molecule type" value="Genomic_DNA"/>
</dbReference>
<proteinExistence type="inferred from homology"/>
<dbReference type="PANTHER" id="PTHR43133">
    <property type="entry name" value="RNA POLYMERASE ECF-TYPE SIGMA FACTO"/>
    <property type="match status" value="1"/>
</dbReference>
<evidence type="ECO:0000256" key="3">
    <source>
        <dbReference type="ARBA" id="ARBA00023082"/>
    </source>
</evidence>
<dbReference type="STRING" id="573321.SAMN04488505_108188"/>
<accession>A0A1H8E500</accession>
<dbReference type="GO" id="GO:0016987">
    <property type="term" value="F:sigma factor activity"/>
    <property type="evidence" value="ECO:0007669"/>
    <property type="project" value="UniProtKB-KW"/>
</dbReference>
<dbReference type="AlphaFoldDB" id="A0A1H8E500"/>
<reference evidence="7 8" key="1">
    <citation type="submission" date="2016-10" db="EMBL/GenBank/DDBJ databases">
        <authorList>
            <person name="de Groot N.N."/>
        </authorList>
    </citation>
    <scope>NUCLEOTIDE SEQUENCE [LARGE SCALE GENOMIC DNA]</scope>
    <source>
        <strain evidence="7 8">DSM 21039</strain>
    </source>
</reference>
<feature type="domain" description="RNA polymerase sigma-70 region 2" evidence="5">
    <location>
        <begin position="27"/>
        <end position="92"/>
    </location>
</feature>
<name>A0A1H8E500_9BACT</name>
<dbReference type="NCBIfam" id="TIGR02937">
    <property type="entry name" value="sigma70-ECF"/>
    <property type="match status" value="1"/>
</dbReference>
<evidence type="ECO:0000259" key="5">
    <source>
        <dbReference type="Pfam" id="PF04542"/>
    </source>
</evidence>
<keyword evidence="3" id="KW-0731">Sigma factor</keyword>
<evidence type="ECO:0000256" key="1">
    <source>
        <dbReference type="ARBA" id="ARBA00010641"/>
    </source>
</evidence>
<dbReference type="InterPro" id="IPR039425">
    <property type="entry name" value="RNA_pol_sigma-70-like"/>
</dbReference>
<feature type="domain" description="RNA polymerase sigma factor 70 region 4 type 2" evidence="6">
    <location>
        <begin position="127"/>
        <end position="179"/>
    </location>
</feature>
<evidence type="ECO:0000313" key="7">
    <source>
        <dbReference type="EMBL" id="SEN14525.1"/>
    </source>
</evidence>
<dbReference type="GO" id="GO:0003677">
    <property type="term" value="F:DNA binding"/>
    <property type="evidence" value="ECO:0007669"/>
    <property type="project" value="InterPro"/>
</dbReference>
<comment type="similarity">
    <text evidence="1">Belongs to the sigma-70 factor family. ECF subfamily.</text>
</comment>
<dbReference type="Pfam" id="PF04542">
    <property type="entry name" value="Sigma70_r2"/>
    <property type="match status" value="1"/>
</dbReference>
<dbReference type="OrthoDB" id="799938at2"/>
<dbReference type="NCBIfam" id="TIGR02985">
    <property type="entry name" value="Sig70_bacteroi1"/>
    <property type="match status" value="1"/>
</dbReference>
<dbReference type="SUPFAM" id="SSF88946">
    <property type="entry name" value="Sigma2 domain of RNA polymerase sigma factors"/>
    <property type="match status" value="1"/>
</dbReference>
<dbReference type="InterPro" id="IPR007627">
    <property type="entry name" value="RNA_pol_sigma70_r2"/>
</dbReference>
<dbReference type="InterPro" id="IPR036388">
    <property type="entry name" value="WH-like_DNA-bd_sf"/>
</dbReference>
<keyword evidence="2" id="KW-0805">Transcription regulation</keyword>
<dbReference type="InterPro" id="IPR013249">
    <property type="entry name" value="RNA_pol_sigma70_r4_t2"/>
</dbReference>
<dbReference type="Gene3D" id="1.10.1740.10">
    <property type="match status" value="1"/>
</dbReference>
<dbReference type="Gene3D" id="1.10.10.10">
    <property type="entry name" value="Winged helix-like DNA-binding domain superfamily/Winged helix DNA-binding domain"/>
    <property type="match status" value="1"/>
</dbReference>
<dbReference type="Proteomes" id="UP000198984">
    <property type="component" value="Unassembled WGS sequence"/>
</dbReference>
<dbReference type="RefSeq" id="WP_089918870.1">
    <property type="nucleotide sequence ID" value="NZ_FOBB01000008.1"/>
</dbReference>
<dbReference type="GO" id="GO:0006352">
    <property type="term" value="P:DNA-templated transcription initiation"/>
    <property type="evidence" value="ECO:0007669"/>
    <property type="project" value="InterPro"/>
</dbReference>
<dbReference type="SUPFAM" id="SSF88659">
    <property type="entry name" value="Sigma3 and sigma4 domains of RNA polymerase sigma factors"/>
    <property type="match status" value="1"/>
</dbReference>
<organism evidence="7 8">
    <name type="scientific">Chitinophaga rupis</name>
    <dbReference type="NCBI Taxonomy" id="573321"/>
    <lineage>
        <taxon>Bacteria</taxon>
        <taxon>Pseudomonadati</taxon>
        <taxon>Bacteroidota</taxon>
        <taxon>Chitinophagia</taxon>
        <taxon>Chitinophagales</taxon>
        <taxon>Chitinophagaceae</taxon>
        <taxon>Chitinophaga</taxon>
    </lineage>
</organism>
<protein>
    <submittedName>
        <fullName evidence="7">RNA polymerase sigma-70 factor, ECF subfamily</fullName>
    </submittedName>
</protein>
<sequence length="203" mass="23591">MSNQVVHNEQDLLMRMAAGDTVAFDTLFRLHWDHVYSVAFLASRSADFAKDVAQEVFLWVWKERQQMTTVQNIRGYLYQATRNFILRKLKRATIEESYKRSLSHPLGYITQAEATPEMNARLKELQQLIEAGIRKLPPQQQRAFRLSREQGLSHEAIAREMGLSGHTVKDYIVKALAFLRKYITQYGDILLVCLFAGYVKNFF</sequence>
<keyword evidence="4" id="KW-0804">Transcription</keyword>
<dbReference type="InterPro" id="IPR013325">
    <property type="entry name" value="RNA_pol_sigma_r2"/>
</dbReference>
<dbReference type="InterPro" id="IPR014284">
    <property type="entry name" value="RNA_pol_sigma-70_dom"/>
</dbReference>
<evidence type="ECO:0000256" key="4">
    <source>
        <dbReference type="ARBA" id="ARBA00023163"/>
    </source>
</evidence>
<dbReference type="CDD" id="cd06171">
    <property type="entry name" value="Sigma70_r4"/>
    <property type="match status" value="1"/>
</dbReference>
<evidence type="ECO:0000259" key="6">
    <source>
        <dbReference type="Pfam" id="PF08281"/>
    </source>
</evidence>
<dbReference type="Pfam" id="PF08281">
    <property type="entry name" value="Sigma70_r4_2"/>
    <property type="match status" value="1"/>
</dbReference>
<keyword evidence="8" id="KW-1185">Reference proteome</keyword>
<dbReference type="PANTHER" id="PTHR43133:SF46">
    <property type="entry name" value="RNA POLYMERASE SIGMA-70 FACTOR ECF SUBFAMILY"/>
    <property type="match status" value="1"/>
</dbReference>
<evidence type="ECO:0000256" key="2">
    <source>
        <dbReference type="ARBA" id="ARBA00023015"/>
    </source>
</evidence>